<dbReference type="InterPro" id="IPR010317">
    <property type="entry name" value="WxLIP_PGBD"/>
</dbReference>
<dbReference type="EMBL" id="JAUSUB010000013">
    <property type="protein sequence ID" value="MDQ0271251.1"/>
    <property type="molecule type" value="Genomic_DNA"/>
</dbReference>
<name>A0ABU0AKK0_9BACI</name>
<keyword evidence="1" id="KW-1133">Transmembrane helix</keyword>
<sequence>MRNILKMLLISSLCFTFASNAKAESTKPTEANTQNIPYEIKLHLPKNQVEGIKSFFDINVKPGTTQTFEVSIQNLSPEDIKIGIESANAINSPRGGIVYKKEKGDQYSFLTDDSFYMDEHINVANEIVIGPHQSKKIPVVVNIPDSREKGTLLGGIIFKDLTERERNVSKESGQLSLKGKIELAQALGIKMNLSSSAETIPLDVNNASNRVIPSGAFIEFELENSNADIVEDISFSYKVIDKKENMIFKGEIPEFNVAPKAKVSMEIPWTGETYQPGEYKLILQPSFEDQPFISDFSINREDVKTYAAETGQKVYVPILNLPVYAWFIFVVLLLIGLYLSYKYGKKKTTNKDNSIDAT</sequence>
<keyword evidence="6" id="KW-1185">Reference proteome</keyword>
<dbReference type="Proteomes" id="UP001238088">
    <property type="component" value="Unassembled WGS sequence"/>
</dbReference>
<dbReference type="Pfam" id="PF06030">
    <property type="entry name" value="WxLIP_PGBD"/>
    <property type="match status" value="1"/>
</dbReference>
<protein>
    <recommendedName>
        <fullName evidence="7">DUF3324 domain-containing protein</fullName>
    </recommendedName>
</protein>
<evidence type="ECO:0000259" key="3">
    <source>
        <dbReference type="Pfam" id="PF06030"/>
    </source>
</evidence>
<gene>
    <name evidence="5" type="ORF">J2S17_003139</name>
</gene>
<evidence type="ECO:0000259" key="4">
    <source>
        <dbReference type="Pfam" id="PF11797"/>
    </source>
</evidence>
<evidence type="ECO:0000313" key="6">
    <source>
        <dbReference type="Proteomes" id="UP001238088"/>
    </source>
</evidence>
<feature type="domain" description="WxL Interacting Protein host binding" evidence="4">
    <location>
        <begin position="183"/>
        <end position="307"/>
    </location>
</feature>
<feature type="transmembrane region" description="Helical" evidence="1">
    <location>
        <begin position="323"/>
        <end position="341"/>
    </location>
</feature>
<dbReference type="InterPro" id="IPR021759">
    <property type="entry name" value="WxLIP_HBD"/>
</dbReference>
<reference evidence="5 6" key="1">
    <citation type="submission" date="2023-07" db="EMBL/GenBank/DDBJ databases">
        <title>Genomic Encyclopedia of Type Strains, Phase IV (KMG-IV): sequencing the most valuable type-strain genomes for metagenomic binning, comparative biology and taxonomic classification.</title>
        <authorList>
            <person name="Goeker M."/>
        </authorList>
    </citation>
    <scope>NUCLEOTIDE SEQUENCE [LARGE SCALE GENOMIC DNA]</scope>
    <source>
        <strain evidence="5 6">DSM 23494</strain>
    </source>
</reference>
<feature type="chain" id="PRO_5046982135" description="DUF3324 domain-containing protein" evidence="2">
    <location>
        <begin position="24"/>
        <end position="358"/>
    </location>
</feature>
<evidence type="ECO:0000256" key="1">
    <source>
        <dbReference type="SAM" id="Phobius"/>
    </source>
</evidence>
<evidence type="ECO:0008006" key="7">
    <source>
        <dbReference type="Google" id="ProtNLM"/>
    </source>
</evidence>
<feature type="signal peptide" evidence="2">
    <location>
        <begin position="1"/>
        <end position="23"/>
    </location>
</feature>
<dbReference type="RefSeq" id="WP_307476282.1">
    <property type="nucleotide sequence ID" value="NZ_JAUSUB010000013.1"/>
</dbReference>
<organism evidence="5 6">
    <name type="scientific">Cytobacillus purgationiresistens</name>
    <dbReference type="NCBI Taxonomy" id="863449"/>
    <lineage>
        <taxon>Bacteria</taxon>
        <taxon>Bacillati</taxon>
        <taxon>Bacillota</taxon>
        <taxon>Bacilli</taxon>
        <taxon>Bacillales</taxon>
        <taxon>Bacillaceae</taxon>
        <taxon>Cytobacillus</taxon>
    </lineage>
</organism>
<keyword evidence="2" id="KW-0732">Signal</keyword>
<keyword evidence="1" id="KW-0812">Transmembrane</keyword>
<feature type="domain" description="WxL Interacting Protein peptidoglycan binding" evidence="3">
    <location>
        <begin position="38"/>
        <end position="159"/>
    </location>
</feature>
<proteinExistence type="predicted"/>
<evidence type="ECO:0000313" key="5">
    <source>
        <dbReference type="EMBL" id="MDQ0271251.1"/>
    </source>
</evidence>
<evidence type="ECO:0000256" key="2">
    <source>
        <dbReference type="SAM" id="SignalP"/>
    </source>
</evidence>
<dbReference type="Pfam" id="PF11797">
    <property type="entry name" value="WxLIP_HBD"/>
    <property type="match status" value="1"/>
</dbReference>
<accession>A0ABU0AKK0</accession>
<comment type="caution">
    <text evidence="5">The sequence shown here is derived from an EMBL/GenBank/DDBJ whole genome shotgun (WGS) entry which is preliminary data.</text>
</comment>
<keyword evidence="1" id="KW-0472">Membrane</keyword>